<dbReference type="CDD" id="cd09757">
    <property type="entry name" value="Cas8c_I-C"/>
    <property type="match status" value="1"/>
</dbReference>
<evidence type="ECO:0000313" key="1">
    <source>
        <dbReference type="EMBL" id="GAA5480804.1"/>
    </source>
</evidence>
<dbReference type="NCBIfam" id="TIGR01863">
    <property type="entry name" value="cas_Csd1"/>
    <property type="match status" value="1"/>
</dbReference>
<proteinExistence type="predicted"/>
<dbReference type="InterPro" id="IPR010144">
    <property type="entry name" value="CRISPR-assoc_prot_Csd1-typ"/>
</dbReference>
<gene>
    <name evidence="1" type="ORF">Hsar01_00008</name>
</gene>
<name>A0ABP9UHN0_9BACT</name>
<protein>
    <recommendedName>
        <fullName evidence="3">Type I-C CRISPR-associated protein Cas8c/Csd1</fullName>
    </recommendedName>
</protein>
<accession>A0ABP9UHN0</accession>
<dbReference type="Pfam" id="PF09709">
    <property type="entry name" value="Cas_Csd1"/>
    <property type="match status" value="1"/>
</dbReference>
<dbReference type="EMBL" id="BAABRI010000001">
    <property type="protein sequence ID" value="GAA5480804.1"/>
    <property type="molecule type" value="Genomic_DNA"/>
</dbReference>
<organism evidence="1 2">
    <name type="scientific">Haloferula sargassicola</name>
    <dbReference type="NCBI Taxonomy" id="490096"/>
    <lineage>
        <taxon>Bacteria</taxon>
        <taxon>Pseudomonadati</taxon>
        <taxon>Verrucomicrobiota</taxon>
        <taxon>Verrucomicrobiia</taxon>
        <taxon>Verrucomicrobiales</taxon>
        <taxon>Verrucomicrobiaceae</taxon>
        <taxon>Haloferula</taxon>
    </lineage>
</organism>
<keyword evidence="2" id="KW-1185">Reference proteome</keyword>
<dbReference type="RefSeq" id="WP_353564965.1">
    <property type="nucleotide sequence ID" value="NZ_BAABRI010000001.1"/>
</dbReference>
<sequence length="596" mass="65686">MPSLVMILQALNDLYSRLAADPSYEIAPPGFSPQKISFRIRIRPDGSLVQIEDARTPDEKGKLQNTVMLVPGEAKPSGAGINPGLLWDNQTYLLGRQPEDKAEGFGQARFEALRQRHLEVEKAIDDPAFSAVCRFLEGWSPEQLTDHPILNDVGTGFGIFALQGEKRPVHEVARIKKWWTESLAGAASEETEQGQCLLSGAVSPIARLHPKIKGVTGAQSAGASLVSFNASAYESYAKSQSYNAPVSETAAFQYGTALNSLLTGPHSDTHRIRIGDTTTVFWTDKPTIVEDIFADILGGGSQAAEEVQDVTKRQQIRRLLEAIRSGGRHQELGEAQTAFYILGLAPNAARVSIRFFHRSTVADLIDKLHGHHRCFEMVRQFTEQVGKRMPDPEFPAIWQILRETARVADEIPPLLGGSLARAIIEGTPYPEGLFAAVIRRIHADRTINYLRAATLKAVLVRNHKQTIPVMLDTANTEPAYLLGRLFAALEKTQEDALGSVNAGLRDKYYSAASATPASVFPRILRTYPHHLSKLGEGAKIVRDRLVQDILGNLDASGFPNQFPLKKQGIFAIGYYHQRKDFFTKRETTSETETTAA</sequence>
<dbReference type="Proteomes" id="UP001476282">
    <property type="component" value="Unassembled WGS sequence"/>
</dbReference>
<evidence type="ECO:0000313" key="2">
    <source>
        <dbReference type="Proteomes" id="UP001476282"/>
    </source>
</evidence>
<reference evidence="1 2" key="1">
    <citation type="submission" date="2024-02" db="EMBL/GenBank/DDBJ databases">
        <title>Haloferula sargassicola NBRC 104335.</title>
        <authorList>
            <person name="Ichikawa N."/>
            <person name="Katano-Makiyama Y."/>
            <person name="Hidaka K."/>
        </authorList>
    </citation>
    <scope>NUCLEOTIDE SEQUENCE [LARGE SCALE GENOMIC DNA]</scope>
    <source>
        <strain evidence="1 2">NBRC 104335</strain>
    </source>
</reference>
<comment type="caution">
    <text evidence="1">The sequence shown here is derived from an EMBL/GenBank/DDBJ whole genome shotgun (WGS) entry which is preliminary data.</text>
</comment>
<evidence type="ECO:0008006" key="3">
    <source>
        <dbReference type="Google" id="ProtNLM"/>
    </source>
</evidence>